<evidence type="ECO:0000313" key="2">
    <source>
        <dbReference type="Proteomes" id="UP000178082"/>
    </source>
</evidence>
<organism evidence="1 2">
    <name type="scientific">Candidatus Schekmanbacteria bacterium RIFCSPLOWO2_12_FULL_38_15</name>
    <dbReference type="NCBI Taxonomy" id="1817883"/>
    <lineage>
        <taxon>Bacteria</taxon>
        <taxon>Candidatus Schekmaniibacteriota</taxon>
    </lineage>
</organism>
<dbReference type="Proteomes" id="UP000178082">
    <property type="component" value="Unassembled WGS sequence"/>
</dbReference>
<accession>A0A1F7SLZ5</accession>
<sequence length="81" mass="9600">MTKIIVSYCLKPQVTKEEYEKYFRKEKYSLVTSFPSVKSFELNKVVNVMEGEKTADYMGILEIESLEAYQKDRETEKFLAR</sequence>
<reference evidence="1 2" key="1">
    <citation type="journal article" date="2016" name="Nat. Commun.">
        <title>Thousands of microbial genomes shed light on interconnected biogeochemical processes in an aquifer system.</title>
        <authorList>
            <person name="Anantharaman K."/>
            <person name="Brown C.T."/>
            <person name="Hug L.A."/>
            <person name="Sharon I."/>
            <person name="Castelle C.J."/>
            <person name="Probst A.J."/>
            <person name="Thomas B.C."/>
            <person name="Singh A."/>
            <person name="Wilkins M.J."/>
            <person name="Karaoz U."/>
            <person name="Brodie E.L."/>
            <person name="Williams K.H."/>
            <person name="Hubbard S.S."/>
            <person name="Banfield J.F."/>
        </authorList>
    </citation>
    <scope>NUCLEOTIDE SEQUENCE [LARGE SCALE GENOMIC DNA]</scope>
</reference>
<dbReference type="SUPFAM" id="SSF54909">
    <property type="entry name" value="Dimeric alpha+beta barrel"/>
    <property type="match status" value="1"/>
</dbReference>
<name>A0A1F7SLZ5_9BACT</name>
<dbReference type="EMBL" id="MGDI01000016">
    <property type="protein sequence ID" value="OGL54227.1"/>
    <property type="molecule type" value="Genomic_DNA"/>
</dbReference>
<dbReference type="InterPro" id="IPR011008">
    <property type="entry name" value="Dimeric_a/b-barrel"/>
</dbReference>
<gene>
    <name evidence="1" type="ORF">A3G31_05555</name>
</gene>
<protein>
    <recommendedName>
        <fullName evidence="3">EthD domain-containing protein</fullName>
    </recommendedName>
</protein>
<evidence type="ECO:0008006" key="3">
    <source>
        <dbReference type="Google" id="ProtNLM"/>
    </source>
</evidence>
<dbReference type="AlphaFoldDB" id="A0A1F7SLZ5"/>
<proteinExistence type="predicted"/>
<dbReference type="Gene3D" id="3.30.70.100">
    <property type="match status" value="1"/>
</dbReference>
<dbReference type="STRING" id="1817883.A3G31_05555"/>
<comment type="caution">
    <text evidence="1">The sequence shown here is derived from an EMBL/GenBank/DDBJ whole genome shotgun (WGS) entry which is preliminary data.</text>
</comment>
<evidence type="ECO:0000313" key="1">
    <source>
        <dbReference type="EMBL" id="OGL54227.1"/>
    </source>
</evidence>